<keyword evidence="3" id="KW-0902">Two-component regulatory system</keyword>
<dbReference type="GO" id="GO:0000156">
    <property type="term" value="F:phosphorelay response regulator activity"/>
    <property type="evidence" value="ECO:0007669"/>
    <property type="project" value="TreeGrafter"/>
</dbReference>
<protein>
    <recommendedName>
        <fullName evidence="1">Stage 0 sporulation protein A homolog</fullName>
    </recommendedName>
</protein>
<dbReference type="OrthoDB" id="9790442at2"/>
<organism evidence="12 13">
    <name type="scientific">Clostridium disporicum</name>
    <dbReference type="NCBI Taxonomy" id="84024"/>
    <lineage>
        <taxon>Bacteria</taxon>
        <taxon>Bacillati</taxon>
        <taxon>Bacillota</taxon>
        <taxon>Clostridia</taxon>
        <taxon>Eubacteriales</taxon>
        <taxon>Clostridiaceae</taxon>
        <taxon>Clostridium</taxon>
    </lineage>
</organism>
<keyword evidence="4" id="KW-0805">Transcription regulation</keyword>
<feature type="modified residue" description="4-aspartylphosphate" evidence="8">
    <location>
        <position position="53"/>
    </location>
</feature>
<evidence type="ECO:0000256" key="5">
    <source>
        <dbReference type="ARBA" id="ARBA00023125"/>
    </source>
</evidence>
<evidence type="ECO:0000256" key="2">
    <source>
        <dbReference type="ARBA" id="ARBA00022553"/>
    </source>
</evidence>
<dbReference type="Pfam" id="PF00072">
    <property type="entry name" value="Response_reg"/>
    <property type="match status" value="1"/>
</dbReference>
<reference evidence="12 13" key="1">
    <citation type="submission" date="2015-09" db="EMBL/GenBank/DDBJ databases">
        <authorList>
            <consortium name="Pathogen Informatics"/>
        </authorList>
    </citation>
    <scope>NUCLEOTIDE SEQUENCE [LARGE SCALE GENOMIC DNA]</scope>
    <source>
        <strain evidence="12 13">2789STDY5834856</strain>
    </source>
</reference>
<evidence type="ECO:0000259" key="10">
    <source>
        <dbReference type="PROSITE" id="PS50110"/>
    </source>
</evidence>
<dbReference type="FunFam" id="1.10.10.10:FF:000018">
    <property type="entry name" value="DNA-binding response regulator ResD"/>
    <property type="match status" value="1"/>
</dbReference>
<evidence type="ECO:0000256" key="6">
    <source>
        <dbReference type="ARBA" id="ARBA00023163"/>
    </source>
</evidence>
<dbReference type="CDD" id="cd00383">
    <property type="entry name" value="trans_reg_C"/>
    <property type="match status" value="1"/>
</dbReference>
<dbReference type="AlphaFoldDB" id="A0A174L9R6"/>
<evidence type="ECO:0000256" key="3">
    <source>
        <dbReference type="ARBA" id="ARBA00023012"/>
    </source>
</evidence>
<evidence type="ECO:0000313" key="12">
    <source>
        <dbReference type="EMBL" id="CUP21012.1"/>
    </source>
</evidence>
<dbReference type="PROSITE" id="PS50110">
    <property type="entry name" value="RESPONSE_REGULATORY"/>
    <property type="match status" value="1"/>
</dbReference>
<dbReference type="SMART" id="SM00862">
    <property type="entry name" value="Trans_reg_C"/>
    <property type="match status" value="1"/>
</dbReference>
<keyword evidence="6" id="KW-0804">Transcription</keyword>
<evidence type="ECO:0000313" key="13">
    <source>
        <dbReference type="Proteomes" id="UP000095594"/>
    </source>
</evidence>
<dbReference type="InterPro" id="IPR036388">
    <property type="entry name" value="WH-like_DNA-bd_sf"/>
</dbReference>
<dbReference type="Gene3D" id="1.10.10.10">
    <property type="entry name" value="Winged helix-like DNA-binding domain superfamily/Winged helix DNA-binding domain"/>
    <property type="match status" value="1"/>
</dbReference>
<dbReference type="Gene3D" id="3.40.50.2300">
    <property type="match status" value="1"/>
</dbReference>
<dbReference type="InterPro" id="IPR001789">
    <property type="entry name" value="Sig_transdc_resp-reg_receiver"/>
</dbReference>
<gene>
    <name evidence="12" type="primary">sphR</name>
    <name evidence="12" type="ORF">ERS852471_03203</name>
</gene>
<dbReference type="Pfam" id="PF00486">
    <property type="entry name" value="Trans_reg_C"/>
    <property type="match status" value="1"/>
</dbReference>
<dbReference type="EMBL" id="CYZX01000032">
    <property type="protein sequence ID" value="CUP21012.1"/>
    <property type="molecule type" value="Genomic_DNA"/>
</dbReference>
<evidence type="ECO:0000256" key="1">
    <source>
        <dbReference type="ARBA" id="ARBA00018672"/>
    </source>
</evidence>
<feature type="domain" description="Response regulatory" evidence="10">
    <location>
        <begin position="4"/>
        <end position="118"/>
    </location>
</feature>
<dbReference type="GO" id="GO:0006355">
    <property type="term" value="P:regulation of DNA-templated transcription"/>
    <property type="evidence" value="ECO:0007669"/>
    <property type="project" value="InterPro"/>
</dbReference>
<dbReference type="FunFam" id="3.40.50.2300:FF:000001">
    <property type="entry name" value="DNA-binding response regulator PhoB"/>
    <property type="match status" value="1"/>
</dbReference>
<dbReference type="PANTHER" id="PTHR48111:SF32">
    <property type="entry name" value="STAGE 0 SPORULATION PROTEIN A HOMOLOG"/>
    <property type="match status" value="1"/>
</dbReference>
<name>A0A174L9R6_9CLOT</name>
<dbReference type="CDD" id="cd17574">
    <property type="entry name" value="REC_OmpR"/>
    <property type="match status" value="1"/>
</dbReference>
<dbReference type="InterPro" id="IPR001867">
    <property type="entry name" value="OmpR/PhoB-type_DNA-bd"/>
</dbReference>
<dbReference type="RefSeq" id="WP_055268311.1">
    <property type="nucleotide sequence ID" value="NZ_CABIXQ010000032.1"/>
</dbReference>
<sequence>MNSRILVVEDDNQIQELIVEFLSSQDYIVDTASDGIEGYEKFKNGNYDLVMLDVMMPKLDGYGLCKMIKRLDENVPIIFLTALGDEESEVRGFELKADDYISKPFSFNILIKRVEAVLRRNKKEKNESDILEFEKLRLELQTFKAYVNNEEIELTLKEFNILALMINSYPMVVSREMLIEKIWGYDYFGDTRVIDAHMKNIRKKIQKDYIKTIKGVGYVLEKQVE</sequence>
<evidence type="ECO:0000259" key="11">
    <source>
        <dbReference type="PROSITE" id="PS51755"/>
    </source>
</evidence>
<dbReference type="SUPFAM" id="SSF52172">
    <property type="entry name" value="CheY-like"/>
    <property type="match status" value="1"/>
</dbReference>
<dbReference type="PROSITE" id="PS51755">
    <property type="entry name" value="OMPR_PHOB"/>
    <property type="match status" value="1"/>
</dbReference>
<comment type="function">
    <text evidence="7">May play the central regulatory role in sporulation. It may be an element of the effector pathway responsible for the activation of sporulation genes in response to nutritional stress. Spo0A may act in concert with spo0H (a sigma factor) to control the expression of some genes that are critical to the sporulation process.</text>
</comment>
<evidence type="ECO:0000256" key="4">
    <source>
        <dbReference type="ARBA" id="ARBA00023015"/>
    </source>
</evidence>
<dbReference type="InterPro" id="IPR011006">
    <property type="entry name" value="CheY-like_superfamily"/>
</dbReference>
<dbReference type="GO" id="GO:0000976">
    <property type="term" value="F:transcription cis-regulatory region binding"/>
    <property type="evidence" value="ECO:0007669"/>
    <property type="project" value="TreeGrafter"/>
</dbReference>
<dbReference type="GO" id="GO:0032993">
    <property type="term" value="C:protein-DNA complex"/>
    <property type="evidence" value="ECO:0007669"/>
    <property type="project" value="TreeGrafter"/>
</dbReference>
<keyword evidence="2 8" id="KW-0597">Phosphoprotein</keyword>
<keyword evidence="5 9" id="KW-0238">DNA-binding</keyword>
<dbReference type="InterPro" id="IPR039420">
    <property type="entry name" value="WalR-like"/>
</dbReference>
<evidence type="ECO:0000256" key="9">
    <source>
        <dbReference type="PROSITE-ProRule" id="PRU01091"/>
    </source>
</evidence>
<dbReference type="Proteomes" id="UP000095594">
    <property type="component" value="Unassembled WGS sequence"/>
</dbReference>
<feature type="DNA-binding region" description="OmpR/PhoB-type" evidence="9">
    <location>
        <begin position="128"/>
        <end position="222"/>
    </location>
</feature>
<accession>A0A174L9R6</accession>
<feature type="domain" description="OmpR/PhoB-type" evidence="11">
    <location>
        <begin position="128"/>
        <end position="222"/>
    </location>
</feature>
<dbReference type="PANTHER" id="PTHR48111">
    <property type="entry name" value="REGULATOR OF RPOS"/>
    <property type="match status" value="1"/>
</dbReference>
<evidence type="ECO:0000256" key="8">
    <source>
        <dbReference type="PROSITE-ProRule" id="PRU00169"/>
    </source>
</evidence>
<evidence type="ECO:0000256" key="7">
    <source>
        <dbReference type="ARBA" id="ARBA00024867"/>
    </source>
</evidence>
<proteinExistence type="predicted"/>
<dbReference type="SMART" id="SM00448">
    <property type="entry name" value="REC"/>
    <property type="match status" value="1"/>
</dbReference>
<dbReference type="GO" id="GO:0005829">
    <property type="term" value="C:cytosol"/>
    <property type="evidence" value="ECO:0007669"/>
    <property type="project" value="TreeGrafter"/>
</dbReference>